<evidence type="ECO:0000313" key="9">
    <source>
        <dbReference type="Proteomes" id="UP000289340"/>
    </source>
</evidence>
<organism evidence="6">
    <name type="scientific">Glycine soja</name>
    <name type="common">Wild soybean</name>
    <dbReference type="NCBI Taxonomy" id="3848"/>
    <lineage>
        <taxon>Eukaryota</taxon>
        <taxon>Viridiplantae</taxon>
        <taxon>Streptophyta</taxon>
        <taxon>Embryophyta</taxon>
        <taxon>Tracheophyta</taxon>
        <taxon>Spermatophyta</taxon>
        <taxon>Magnoliopsida</taxon>
        <taxon>eudicotyledons</taxon>
        <taxon>Gunneridae</taxon>
        <taxon>Pentapetalae</taxon>
        <taxon>rosids</taxon>
        <taxon>fabids</taxon>
        <taxon>Fabales</taxon>
        <taxon>Fabaceae</taxon>
        <taxon>Papilionoideae</taxon>
        <taxon>50 kb inversion clade</taxon>
        <taxon>NPAAA clade</taxon>
        <taxon>indigoferoid/millettioid clade</taxon>
        <taxon>Phaseoleae</taxon>
        <taxon>Glycine</taxon>
        <taxon>Glycine subgen. Soja</taxon>
    </lineage>
</organism>
<accession>A0A0B2PZV2</accession>
<feature type="domain" description="Response regulatory" evidence="5">
    <location>
        <begin position="1"/>
        <end position="109"/>
    </location>
</feature>
<dbReference type="PROSITE" id="PS50110">
    <property type="entry name" value="RESPONSE_REGULATORY"/>
    <property type="match status" value="1"/>
</dbReference>
<dbReference type="PANTHER" id="PTHR43874">
    <property type="entry name" value="TWO-COMPONENT RESPONSE REGULATOR"/>
    <property type="match status" value="1"/>
</dbReference>
<dbReference type="InterPro" id="IPR001789">
    <property type="entry name" value="Sig_transdc_resp-reg_receiver"/>
</dbReference>
<reference evidence="7 9" key="2">
    <citation type="submission" date="2018-09" db="EMBL/GenBank/DDBJ databases">
        <title>A high-quality reference genome of wild soybean provides a powerful tool to mine soybean genomes.</title>
        <authorList>
            <person name="Xie M."/>
            <person name="Chung C.Y.L."/>
            <person name="Li M.-W."/>
            <person name="Wong F.-L."/>
            <person name="Chan T.-F."/>
            <person name="Lam H.-M."/>
        </authorList>
    </citation>
    <scope>NUCLEOTIDE SEQUENCE [LARGE SCALE GENOMIC DNA]</scope>
    <source>
        <strain evidence="9">cv. W05</strain>
        <tissue evidence="7">Hypocotyl of etiolated seedlings</tissue>
    </source>
</reference>
<dbReference type="EMBL" id="QZWG01000019">
    <property type="protein sequence ID" value="RZB46552.1"/>
    <property type="molecule type" value="Genomic_DNA"/>
</dbReference>
<dbReference type="GO" id="GO:0009736">
    <property type="term" value="P:cytokinin-activated signaling pathway"/>
    <property type="evidence" value="ECO:0007669"/>
    <property type="project" value="InterPro"/>
</dbReference>
<evidence type="ECO:0000313" key="6">
    <source>
        <dbReference type="EMBL" id="KHN14876.1"/>
    </source>
</evidence>
<evidence type="ECO:0000313" key="8">
    <source>
        <dbReference type="EMBL" id="RZB46552.1"/>
    </source>
</evidence>
<sequence>MSHLQCFSDMCASFCSGSQKCRRRHCSLEEYVREKTHCIDVILIEVHMPYVDSLQFLQHVTNETNVPVIMMSLDDAQSTVMKAIRNGACNYWLKPLQESLIKVMWMEYARKLESKYATKKRRF</sequence>
<dbReference type="Pfam" id="PF00072">
    <property type="entry name" value="Response_reg"/>
    <property type="match status" value="1"/>
</dbReference>
<dbReference type="InterPro" id="IPR045279">
    <property type="entry name" value="ARR-like"/>
</dbReference>
<dbReference type="EMBL" id="QZWG01000019">
    <property type="protein sequence ID" value="RZB46551.1"/>
    <property type="molecule type" value="Genomic_DNA"/>
</dbReference>
<gene>
    <name evidence="7" type="ORF">D0Y65_050539</name>
    <name evidence="6" type="ORF">glysoja_032483</name>
</gene>
<dbReference type="Gene3D" id="3.40.50.2300">
    <property type="match status" value="1"/>
</dbReference>
<keyword evidence="3" id="KW-0804">Transcription</keyword>
<dbReference type="InterPro" id="IPR011006">
    <property type="entry name" value="CheY-like_superfamily"/>
</dbReference>
<dbReference type="SMR" id="A0A0B2PZV2"/>
<reference evidence="6" key="1">
    <citation type="submission" date="2014-07" db="EMBL/GenBank/DDBJ databases">
        <title>Identification of a novel salt tolerance gene in wild soybean by whole-genome sequencing.</title>
        <authorList>
            <person name="Lam H.-M."/>
            <person name="Qi X."/>
            <person name="Li M.-W."/>
            <person name="Liu X."/>
            <person name="Xie M."/>
            <person name="Ni M."/>
            <person name="Xu X."/>
        </authorList>
    </citation>
    <scope>NUCLEOTIDE SEQUENCE [LARGE SCALE GENOMIC DNA]</scope>
    <source>
        <tissue evidence="6">Root</tissue>
    </source>
</reference>
<evidence type="ECO:0000256" key="2">
    <source>
        <dbReference type="ARBA" id="ARBA00023015"/>
    </source>
</evidence>
<comment type="caution">
    <text evidence="4">Lacks conserved residue(s) required for the propagation of feature annotation.</text>
</comment>
<dbReference type="GO" id="GO:0000160">
    <property type="term" value="P:phosphorelay signal transduction system"/>
    <property type="evidence" value="ECO:0007669"/>
    <property type="project" value="UniProtKB-KW"/>
</dbReference>
<dbReference type="AlphaFoldDB" id="A0A0B2PZV2"/>
<evidence type="ECO:0000256" key="1">
    <source>
        <dbReference type="ARBA" id="ARBA00023012"/>
    </source>
</evidence>
<evidence type="ECO:0000259" key="5">
    <source>
        <dbReference type="PROSITE" id="PS50110"/>
    </source>
</evidence>
<dbReference type="Proteomes" id="UP000289340">
    <property type="component" value="Chromosome 19"/>
</dbReference>
<evidence type="ECO:0000313" key="7">
    <source>
        <dbReference type="EMBL" id="RZB46551.1"/>
    </source>
</evidence>
<dbReference type="Proteomes" id="UP000053555">
    <property type="component" value="Unassembled WGS sequence"/>
</dbReference>
<protein>
    <submittedName>
        <fullName evidence="6 7">Two-component response regulator ARR1</fullName>
    </submittedName>
    <submittedName>
        <fullName evidence="8">Two-component response regulator ARR1 isoform C</fullName>
    </submittedName>
</protein>
<name>A0A0B2PZV2_GLYSO</name>
<dbReference type="SUPFAM" id="SSF52172">
    <property type="entry name" value="CheY-like"/>
    <property type="match status" value="1"/>
</dbReference>
<evidence type="ECO:0000256" key="4">
    <source>
        <dbReference type="PROSITE-ProRule" id="PRU00169"/>
    </source>
</evidence>
<keyword evidence="1" id="KW-0902">Two-component regulatory system</keyword>
<keyword evidence="2" id="KW-0805">Transcription regulation</keyword>
<evidence type="ECO:0000256" key="3">
    <source>
        <dbReference type="ARBA" id="ARBA00023163"/>
    </source>
</evidence>
<proteinExistence type="predicted"/>
<dbReference type="PANTHER" id="PTHR43874:SF206">
    <property type="entry name" value="RESPONSE REGULATOR RECEIVER DOMAIN PROTEIN"/>
    <property type="match status" value="1"/>
</dbReference>
<keyword evidence="9" id="KW-1185">Reference proteome</keyword>
<dbReference type="EMBL" id="KN661452">
    <property type="protein sequence ID" value="KHN14876.1"/>
    <property type="molecule type" value="Genomic_DNA"/>
</dbReference>